<dbReference type="SUPFAM" id="SSF55486">
    <property type="entry name" value="Metalloproteases ('zincins'), catalytic domain"/>
    <property type="match status" value="1"/>
</dbReference>
<name>A0A835YMQ2_9STRA</name>
<proteinExistence type="predicted"/>
<keyword evidence="3" id="KW-1185">Reference proteome</keyword>
<sequence>MRLWWVLLVVVAAVTARTPDVHRLLSASSCASYDVLRTLCKCEVRRISFALIALSNSEQRDIVVCAAAFTVAHSLYFFLKPTRRRTRKPTPRATNPAPDPTKFNISLKFAADTPNDIKALFKKAAKKWESVITADVSDFPAWTKDWFGGFVPGVKYFGRVDDIVIAAQVTFLDGVGGTLAYSGPYYMRGDTKLPISGVLFFDVEDVQPLLDNGSFGDVVLHEMGHVLGIGIEDLWPTLASKCGGACKPKSDASYYTKGSTGTCYAQKAAAELGLKGRLQLGPPILLRERLPRANYFNYHFNYYFNYGIHGSLATSAATLLRDQVPLTDILRLRNATVTDNPPPDCPPLACHSGALQDLGYTVDYTKADAFDPAGCKRAPALGAAGDSDGSVVVWGNGNVVSPPVTFV</sequence>
<comment type="caution">
    <text evidence="2">The sequence shown here is derived from an EMBL/GenBank/DDBJ whole genome shotgun (WGS) entry which is preliminary data.</text>
</comment>
<reference evidence="2" key="1">
    <citation type="submission" date="2021-02" db="EMBL/GenBank/DDBJ databases">
        <title>First Annotated Genome of the Yellow-green Alga Tribonema minus.</title>
        <authorList>
            <person name="Mahan K.M."/>
        </authorList>
    </citation>
    <scope>NUCLEOTIDE SEQUENCE</scope>
    <source>
        <strain evidence="2">UTEX B ZZ1240</strain>
    </source>
</reference>
<organism evidence="2 3">
    <name type="scientific">Tribonema minus</name>
    <dbReference type="NCBI Taxonomy" id="303371"/>
    <lineage>
        <taxon>Eukaryota</taxon>
        <taxon>Sar</taxon>
        <taxon>Stramenopiles</taxon>
        <taxon>Ochrophyta</taxon>
        <taxon>PX clade</taxon>
        <taxon>Xanthophyceae</taxon>
        <taxon>Tribonematales</taxon>
        <taxon>Tribonemataceae</taxon>
        <taxon>Tribonema</taxon>
    </lineage>
</organism>
<feature type="signal peptide" evidence="1">
    <location>
        <begin position="1"/>
        <end position="16"/>
    </location>
</feature>
<gene>
    <name evidence="2" type="ORF">JKP88DRAFT_265067</name>
</gene>
<keyword evidence="1" id="KW-0732">Signal</keyword>
<accession>A0A835YMQ2</accession>
<evidence type="ECO:0000313" key="3">
    <source>
        <dbReference type="Proteomes" id="UP000664859"/>
    </source>
</evidence>
<dbReference type="Gene3D" id="3.40.390.10">
    <property type="entry name" value="Collagenase (Catalytic Domain)"/>
    <property type="match status" value="1"/>
</dbReference>
<dbReference type="OrthoDB" id="5553410at2759"/>
<feature type="chain" id="PRO_5032832952" evidence="1">
    <location>
        <begin position="17"/>
        <end position="407"/>
    </location>
</feature>
<dbReference type="GO" id="GO:0008237">
    <property type="term" value="F:metallopeptidase activity"/>
    <property type="evidence" value="ECO:0007669"/>
    <property type="project" value="InterPro"/>
</dbReference>
<dbReference type="AlphaFoldDB" id="A0A835YMQ2"/>
<dbReference type="InterPro" id="IPR024079">
    <property type="entry name" value="MetalloPept_cat_dom_sf"/>
</dbReference>
<evidence type="ECO:0000256" key="1">
    <source>
        <dbReference type="SAM" id="SignalP"/>
    </source>
</evidence>
<dbReference type="EMBL" id="JAFCMP010000526">
    <property type="protein sequence ID" value="KAG5177313.1"/>
    <property type="molecule type" value="Genomic_DNA"/>
</dbReference>
<dbReference type="Proteomes" id="UP000664859">
    <property type="component" value="Unassembled WGS sequence"/>
</dbReference>
<evidence type="ECO:0000313" key="2">
    <source>
        <dbReference type="EMBL" id="KAG5177313.1"/>
    </source>
</evidence>
<protein>
    <submittedName>
        <fullName evidence="2">Uncharacterized protein</fullName>
    </submittedName>
</protein>